<evidence type="ECO:0000313" key="3">
    <source>
        <dbReference type="EMBL" id="SIQ70405.1"/>
    </source>
</evidence>
<keyword evidence="4" id="KW-1185">Reference proteome</keyword>
<dbReference type="Proteomes" id="UP000185669">
    <property type="component" value="Unassembled WGS sequence"/>
</dbReference>
<dbReference type="OrthoDB" id="9811278at2"/>
<evidence type="ECO:0000313" key="4">
    <source>
        <dbReference type="Proteomes" id="UP000185669"/>
    </source>
</evidence>
<name>A0A1N6UXQ4_9FIRM</name>
<feature type="domain" description="Transposase IS116/IS110/IS902 C-terminal" evidence="2">
    <location>
        <begin position="271"/>
        <end position="352"/>
    </location>
</feature>
<dbReference type="InterPro" id="IPR047650">
    <property type="entry name" value="Transpos_IS110"/>
</dbReference>
<dbReference type="PANTHER" id="PTHR33055:SF15">
    <property type="entry name" value="TRANSPOSASE-RELATED"/>
    <property type="match status" value="1"/>
</dbReference>
<dbReference type="Pfam" id="PF01548">
    <property type="entry name" value="DEDD_Tnp_IS110"/>
    <property type="match status" value="1"/>
</dbReference>
<dbReference type="InterPro" id="IPR003346">
    <property type="entry name" value="Transposase_20"/>
</dbReference>
<organism evidence="3 4">
    <name type="scientific">Halanaerobium kushneri</name>
    <dbReference type="NCBI Taxonomy" id="56779"/>
    <lineage>
        <taxon>Bacteria</taxon>
        <taxon>Bacillati</taxon>
        <taxon>Bacillota</taxon>
        <taxon>Clostridia</taxon>
        <taxon>Halanaerobiales</taxon>
        <taxon>Halanaerobiaceae</taxon>
        <taxon>Halanaerobium</taxon>
    </lineage>
</organism>
<dbReference type="NCBIfam" id="NF033542">
    <property type="entry name" value="transpos_IS110"/>
    <property type="match status" value="1"/>
</dbReference>
<evidence type="ECO:0000259" key="1">
    <source>
        <dbReference type="Pfam" id="PF01548"/>
    </source>
</evidence>
<dbReference type="PANTHER" id="PTHR33055">
    <property type="entry name" value="TRANSPOSASE FOR INSERTION SEQUENCE ELEMENT IS1111A"/>
    <property type="match status" value="1"/>
</dbReference>
<dbReference type="GO" id="GO:0004803">
    <property type="term" value="F:transposase activity"/>
    <property type="evidence" value="ECO:0007669"/>
    <property type="project" value="InterPro"/>
</dbReference>
<protein>
    <submittedName>
        <fullName evidence="3">Transposase</fullName>
    </submittedName>
</protein>
<dbReference type="GO" id="GO:0006313">
    <property type="term" value="P:DNA transposition"/>
    <property type="evidence" value="ECO:0007669"/>
    <property type="project" value="InterPro"/>
</dbReference>
<gene>
    <name evidence="3" type="ORF">SAMN05421834_10754</name>
</gene>
<dbReference type="EMBL" id="FTNC01000007">
    <property type="protein sequence ID" value="SIQ70405.1"/>
    <property type="molecule type" value="Genomic_DNA"/>
</dbReference>
<dbReference type="Pfam" id="PF02371">
    <property type="entry name" value="Transposase_20"/>
    <property type="match status" value="1"/>
</dbReference>
<dbReference type="STRING" id="56779.SAMN05421834_10754"/>
<evidence type="ECO:0000259" key="2">
    <source>
        <dbReference type="Pfam" id="PF02371"/>
    </source>
</evidence>
<dbReference type="RefSeq" id="WP_076544525.1">
    <property type="nucleotide sequence ID" value="NZ_FTNC01000007.1"/>
</dbReference>
<dbReference type="AlphaFoldDB" id="A0A1N6UXQ4"/>
<reference evidence="4" key="1">
    <citation type="submission" date="2017-01" db="EMBL/GenBank/DDBJ databases">
        <authorList>
            <person name="Varghese N."/>
            <person name="Submissions S."/>
        </authorList>
    </citation>
    <scope>NUCLEOTIDE SEQUENCE [LARGE SCALE GENOMIC DNA]</scope>
    <source>
        <strain evidence="4">ATCC 700103</strain>
    </source>
</reference>
<sequence>MLFIGIDVSKSKHNCYLVDSEGTIHENNLQIQNDIHGFKTLSQKITSICQAHNHKKVKIGLESTGHYSTNITNYLYSEGFEVIIFNPIITNNNRKSNTLRKTKTDKTDAKVIATMLFTDDSKSYSPISYQIIELKSLTRHRHRMVSQRSKFKVSLTRLITIIFPELPEHIYSIHQTSSKALLLELPTTKDISNCHLTKLTNLLKKNSRGKYSRNKAIELKNIAAESIGSSNRATAFELKQTIRFIQFLDSEIKIIDKKIKELLDEINTPVITIPGIGHTLAATIIAEIGDIHRFPKPSKLVAFSGLDPSVCQSGNYNATHTIMVKRGSKYLRWAILQAAKTVTMRDKTFKDYLSKKLSERKHYFVALSHVGKKLIRVIFHLLKNNISFVPQT</sequence>
<dbReference type="GO" id="GO:0003677">
    <property type="term" value="F:DNA binding"/>
    <property type="evidence" value="ECO:0007669"/>
    <property type="project" value="InterPro"/>
</dbReference>
<feature type="domain" description="Transposase IS110-like N-terminal" evidence="1">
    <location>
        <begin position="4"/>
        <end position="164"/>
    </location>
</feature>
<accession>A0A1N6UXQ4</accession>
<proteinExistence type="predicted"/>
<dbReference type="InterPro" id="IPR002525">
    <property type="entry name" value="Transp_IS110-like_N"/>
</dbReference>